<dbReference type="Proteomes" id="UP000183529">
    <property type="component" value="Unassembled WGS sequence"/>
</dbReference>
<dbReference type="InterPro" id="IPR007136">
    <property type="entry name" value="DUF347"/>
</dbReference>
<sequence length="272" mass="29037">MDVASAWRLLLTTTTEKPLLEAASKVPALTLGFWIIKIAATTLGETGGDWVTMSLNLGYLVGTLIFLAAFVVLVSAQVRAYQFSAALYWATIVATTTLGTTLADFCDRSLGIGYPGGVAIIVALLVLSLAIWYRSEGTVSIESVNTPRVEWFYWTTILFSQTLGTALGDWVAGDDRGGLGLGFEVGAAIFGAALVVVGLLWLWRGVSRTALFWAAFVLTRPLGATLGDLLDKPVAQGGLHFSRLYASVILLVFIVLCVAFIPQRAANRSPSA</sequence>
<feature type="transmembrane region" description="Helical" evidence="1">
    <location>
        <begin position="210"/>
        <end position="230"/>
    </location>
</feature>
<keyword evidence="1" id="KW-1133">Transmembrane helix</keyword>
<accession>A0AAQ1JVX7</accession>
<name>A0AAQ1JVX7_9BURK</name>
<keyword evidence="5" id="KW-1185">Reference proteome</keyword>
<comment type="caution">
    <text evidence="3">The sequence shown here is derived from an EMBL/GenBank/DDBJ whole genome shotgun (WGS) entry which is preliminary data.</text>
</comment>
<gene>
    <name evidence="2" type="ORF">C7400_109105</name>
    <name evidence="3" type="ORF">SAMN05216550_113106</name>
</gene>
<organism evidence="3 4">
    <name type="scientific">Paraburkholderia tropica</name>
    <dbReference type="NCBI Taxonomy" id="92647"/>
    <lineage>
        <taxon>Bacteria</taxon>
        <taxon>Pseudomonadati</taxon>
        <taxon>Pseudomonadota</taxon>
        <taxon>Betaproteobacteria</taxon>
        <taxon>Burkholderiales</taxon>
        <taxon>Burkholderiaceae</taxon>
        <taxon>Paraburkholderia</taxon>
    </lineage>
</organism>
<dbReference type="EMBL" id="FNZM01000013">
    <property type="protein sequence ID" value="SEK01910.1"/>
    <property type="molecule type" value="Genomic_DNA"/>
</dbReference>
<feature type="transmembrane region" description="Helical" evidence="1">
    <location>
        <begin position="151"/>
        <end position="173"/>
    </location>
</feature>
<reference evidence="3 4" key="1">
    <citation type="submission" date="2016-10" db="EMBL/GenBank/DDBJ databases">
        <authorList>
            <person name="Varghese N."/>
            <person name="Submissions S."/>
        </authorList>
    </citation>
    <scope>NUCLEOTIDE SEQUENCE [LARGE SCALE GENOMIC DNA]</scope>
    <source>
        <strain evidence="3 4">LMG 22274</strain>
    </source>
</reference>
<feature type="transmembrane region" description="Helical" evidence="1">
    <location>
        <begin position="86"/>
        <end position="105"/>
    </location>
</feature>
<evidence type="ECO:0000256" key="1">
    <source>
        <dbReference type="SAM" id="Phobius"/>
    </source>
</evidence>
<dbReference type="Pfam" id="PF03988">
    <property type="entry name" value="DUF347"/>
    <property type="match status" value="4"/>
</dbReference>
<dbReference type="AlphaFoldDB" id="A0AAQ1JVX7"/>
<feature type="transmembrane region" description="Helical" evidence="1">
    <location>
        <begin position="111"/>
        <end position="131"/>
    </location>
</feature>
<keyword evidence="1" id="KW-0472">Membrane</keyword>
<dbReference type="Proteomes" id="UP000247515">
    <property type="component" value="Unassembled WGS sequence"/>
</dbReference>
<feature type="transmembrane region" description="Helical" evidence="1">
    <location>
        <begin position="57"/>
        <end position="74"/>
    </location>
</feature>
<reference evidence="2 5" key="2">
    <citation type="submission" date="2018-05" db="EMBL/GenBank/DDBJ databases">
        <title>Genomic Encyclopedia of Type Strains, Phase IV (KMG-V): Genome sequencing to study the core and pangenomes of soil and plant-associated prokaryotes.</title>
        <authorList>
            <person name="Whitman W."/>
        </authorList>
    </citation>
    <scope>NUCLEOTIDE SEQUENCE [LARGE SCALE GENOMIC DNA]</scope>
    <source>
        <strain evidence="2 5">SIr-6563</strain>
    </source>
</reference>
<proteinExistence type="predicted"/>
<feature type="transmembrane region" description="Helical" evidence="1">
    <location>
        <begin position="185"/>
        <end position="203"/>
    </location>
</feature>
<protein>
    <submittedName>
        <fullName evidence="2 3">Membrane-anchored protein</fullName>
    </submittedName>
</protein>
<evidence type="ECO:0000313" key="2">
    <source>
        <dbReference type="EMBL" id="PXX15770.1"/>
    </source>
</evidence>
<evidence type="ECO:0000313" key="3">
    <source>
        <dbReference type="EMBL" id="SEK01910.1"/>
    </source>
</evidence>
<evidence type="ECO:0000313" key="4">
    <source>
        <dbReference type="Proteomes" id="UP000183529"/>
    </source>
</evidence>
<dbReference type="EMBL" id="QJJV01000009">
    <property type="protein sequence ID" value="PXX15770.1"/>
    <property type="molecule type" value="Genomic_DNA"/>
</dbReference>
<keyword evidence="1" id="KW-0812">Transmembrane</keyword>
<feature type="transmembrane region" description="Helical" evidence="1">
    <location>
        <begin position="242"/>
        <end position="261"/>
    </location>
</feature>
<evidence type="ECO:0000313" key="5">
    <source>
        <dbReference type="Proteomes" id="UP000247515"/>
    </source>
</evidence>